<dbReference type="InterPro" id="IPR051785">
    <property type="entry name" value="MMCE/EMCE_epimerase"/>
</dbReference>
<dbReference type="GO" id="GO:0046491">
    <property type="term" value="P:L-methylmalonyl-CoA metabolic process"/>
    <property type="evidence" value="ECO:0007669"/>
    <property type="project" value="TreeGrafter"/>
</dbReference>
<gene>
    <name evidence="3" type="ORF">METZ01_LOCUS344532</name>
</gene>
<dbReference type="CDD" id="cd08343">
    <property type="entry name" value="ED_TypeI_classII_C"/>
    <property type="match status" value="1"/>
</dbReference>
<dbReference type="InterPro" id="IPR029068">
    <property type="entry name" value="Glyas_Bleomycin-R_OHBP_Dase"/>
</dbReference>
<dbReference type="GO" id="GO:0046872">
    <property type="term" value="F:metal ion binding"/>
    <property type="evidence" value="ECO:0007669"/>
    <property type="project" value="UniProtKB-KW"/>
</dbReference>
<dbReference type="GO" id="GO:0004462">
    <property type="term" value="F:lactoylglutathione lyase activity"/>
    <property type="evidence" value="ECO:0007669"/>
    <property type="project" value="InterPro"/>
</dbReference>
<dbReference type="EMBL" id="UINC01118505">
    <property type="protein sequence ID" value="SVC91678.1"/>
    <property type="molecule type" value="Genomic_DNA"/>
</dbReference>
<dbReference type="InterPro" id="IPR004360">
    <property type="entry name" value="Glyas_Fos-R_dOase_dom"/>
</dbReference>
<dbReference type="Gene3D" id="3.10.180.10">
    <property type="entry name" value="2,3-Dihydroxybiphenyl 1,2-Dioxygenase, domain 1"/>
    <property type="match status" value="1"/>
</dbReference>
<dbReference type="PANTHER" id="PTHR43048:SF3">
    <property type="entry name" value="METHYLMALONYL-COA EPIMERASE, MITOCHONDRIAL"/>
    <property type="match status" value="1"/>
</dbReference>
<sequence length="201" mass="22744">MGRGVIDIEGINSPEIQSLKNTETPNDIPFCITKIGHVVLKVTDLERSVDFYTQILGFRVSDVYPDNMMPGRMVFMRCNRDHHGVALVGGAPSNSSNLELHHMAFEVSTIDEVLKAREHLIKNNVQIQFEGRRRAGAQVAVEFLDPDGHWLEIFWGLDQIAPDAKARPPEEWVEVFSLEDAIDNAPLGQNTKLKDHKLRKY</sequence>
<keyword evidence="1" id="KW-0479">Metal-binding</keyword>
<evidence type="ECO:0000313" key="3">
    <source>
        <dbReference type="EMBL" id="SVC91678.1"/>
    </source>
</evidence>
<dbReference type="SUPFAM" id="SSF54593">
    <property type="entry name" value="Glyoxalase/Bleomycin resistance protein/Dihydroxybiphenyl dioxygenase"/>
    <property type="match status" value="1"/>
</dbReference>
<dbReference type="PROSITE" id="PS00934">
    <property type="entry name" value="GLYOXALASE_I_1"/>
    <property type="match status" value="1"/>
</dbReference>
<dbReference type="PROSITE" id="PS51819">
    <property type="entry name" value="VOC"/>
    <property type="match status" value="1"/>
</dbReference>
<evidence type="ECO:0000259" key="2">
    <source>
        <dbReference type="PROSITE" id="PS51819"/>
    </source>
</evidence>
<name>A0A382R3M5_9ZZZZ</name>
<dbReference type="Pfam" id="PF00903">
    <property type="entry name" value="Glyoxalase"/>
    <property type="match status" value="1"/>
</dbReference>
<organism evidence="3">
    <name type="scientific">marine metagenome</name>
    <dbReference type="NCBI Taxonomy" id="408172"/>
    <lineage>
        <taxon>unclassified sequences</taxon>
        <taxon>metagenomes</taxon>
        <taxon>ecological metagenomes</taxon>
    </lineage>
</organism>
<dbReference type="InterPro" id="IPR037523">
    <property type="entry name" value="VOC_core"/>
</dbReference>
<reference evidence="3" key="1">
    <citation type="submission" date="2018-05" db="EMBL/GenBank/DDBJ databases">
        <authorList>
            <person name="Lanie J.A."/>
            <person name="Ng W.-L."/>
            <person name="Kazmierczak K.M."/>
            <person name="Andrzejewski T.M."/>
            <person name="Davidsen T.M."/>
            <person name="Wayne K.J."/>
            <person name="Tettelin H."/>
            <person name="Glass J.I."/>
            <person name="Rusch D."/>
            <person name="Podicherti R."/>
            <person name="Tsui H.-C.T."/>
            <person name="Winkler M.E."/>
        </authorList>
    </citation>
    <scope>NUCLEOTIDE SEQUENCE</scope>
</reference>
<evidence type="ECO:0000256" key="1">
    <source>
        <dbReference type="ARBA" id="ARBA00022723"/>
    </source>
</evidence>
<proteinExistence type="predicted"/>
<protein>
    <recommendedName>
        <fullName evidence="2">VOC domain-containing protein</fullName>
    </recommendedName>
</protein>
<dbReference type="PANTHER" id="PTHR43048">
    <property type="entry name" value="METHYLMALONYL-COA EPIMERASE"/>
    <property type="match status" value="1"/>
</dbReference>
<dbReference type="GO" id="GO:0004493">
    <property type="term" value="F:methylmalonyl-CoA epimerase activity"/>
    <property type="evidence" value="ECO:0007669"/>
    <property type="project" value="TreeGrafter"/>
</dbReference>
<accession>A0A382R3M5</accession>
<dbReference type="AlphaFoldDB" id="A0A382R3M5"/>
<feature type="domain" description="VOC" evidence="2">
    <location>
        <begin position="34"/>
        <end position="156"/>
    </location>
</feature>
<dbReference type="InterPro" id="IPR018146">
    <property type="entry name" value="Glyoxalase_1_CS"/>
</dbReference>